<evidence type="ECO:0000313" key="5">
    <source>
        <dbReference type="EMBL" id="CAG7603075.1"/>
    </source>
</evidence>
<proteinExistence type="inferred from homology"/>
<dbReference type="InterPro" id="IPR028345">
    <property type="entry name" value="Antibiotic_NAT-like"/>
</dbReference>
<evidence type="ECO:0000256" key="3">
    <source>
        <dbReference type="ARBA" id="ARBA00023315"/>
    </source>
</evidence>
<name>A0A9W4E639_9ACTN</name>
<dbReference type="PANTHER" id="PTHR11104:SF0">
    <property type="entry name" value="SPBETA PROPHAGE-DERIVED AMINOGLYCOSIDE N(3')-ACETYLTRANSFERASE-LIKE PROTEIN YOKD"/>
    <property type="match status" value="1"/>
</dbReference>
<evidence type="ECO:0000256" key="4">
    <source>
        <dbReference type="RuleBase" id="RU365031"/>
    </source>
</evidence>
<dbReference type="PANTHER" id="PTHR11104">
    <property type="entry name" value="AMINOGLYCOSIDE N3-ACETYLTRANSFERASE"/>
    <property type="match status" value="1"/>
</dbReference>
<organism evidence="5 6">
    <name type="scientific">Actinacidiphila bryophytorum</name>
    <dbReference type="NCBI Taxonomy" id="1436133"/>
    <lineage>
        <taxon>Bacteria</taxon>
        <taxon>Bacillati</taxon>
        <taxon>Actinomycetota</taxon>
        <taxon>Actinomycetes</taxon>
        <taxon>Kitasatosporales</taxon>
        <taxon>Streptomycetaceae</taxon>
        <taxon>Actinacidiphila</taxon>
    </lineage>
</organism>
<protein>
    <recommendedName>
        <fullName evidence="4">Aminoglycoside N(3)-acetyltransferase</fullName>
        <ecNumber evidence="4">2.3.1.-</ecNumber>
    </recommendedName>
</protein>
<evidence type="ECO:0000256" key="1">
    <source>
        <dbReference type="ARBA" id="ARBA00006383"/>
    </source>
</evidence>
<evidence type="ECO:0000256" key="2">
    <source>
        <dbReference type="ARBA" id="ARBA00022679"/>
    </source>
</evidence>
<keyword evidence="2 4" id="KW-0808">Transferase</keyword>
<comment type="similarity">
    <text evidence="1 4">Belongs to the antibiotic N-acetyltransferase family.</text>
</comment>
<accession>A0A9W4E639</accession>
<dbReference type="InterPro" id="IPR003679">
    <property type="entry name" value="Amioglycoside_AcTrfase"/>
</dbReference>
<keyword evidence="3 4" id="KW-0012">Acyltransferase</keyword>
<dbReference type="GO" id="GO:0046353">
    <property type="term" value="F:aminoglycoside 3-N-acetyltransferase activity"/>
    <property type="evidence" value="ECO:0007669"/>
    <property type="project" value="UniProtKB-EC"/>
</dbReference>
<dbReference type="EC" id="2.3.1.-" evidence="4"/>
<dbReference type="AlphaFoldDB" id="A0A9W4E639"/>
<dbReference type="GO" id="GO:0046677">
    <property type="term" value="P:response to antibiotic"/>
    <property type="evidence" value="ECO:0007669"/>
    <property type="project" value="UniProtKB-KW"/>
</dbReference>
<reference evidence="5" key="1">
    <citation type="submission" date="2021-06" db="EMBL/GenBank/DDBJ databases">
        <authorList>
            <person name="Arsene-Ploetze F."/>
        </authorList>
    </citation>
    <scope>NUCLEOTIDE SEQUENCE</scope>
    <source>
        <strain evidence="5">SBRY1</strain>
    </source>
</reference>
<dbReference type="Pfam" id="PF02522">
    <property type="entry name" value="Antibiotic_NAT"/>
    <property type="match status" value="1"/>
</dbReference>
<keyword evidence="4" id="KW-0046">Antibiotic resistance</keyword>
<dbReference type="RefSeq" id="WP_205047995.1">
    <property type="nucleotide sequence ID" value="NZ_CAJVAX010000001.1"/>
</dbReference>
<gene>
    <name evidence="5" type="ORF">SBRY_10586</name>
</gene>
<comment type="catalytic activity">
    <reaction evidence="4">
        <text>a 2-deoxystreptamine antibiotic + acetyl-CoA = an N(3)-acetyl-2-deoxystreptamine antibiotic + CoA + H(+)</text>
        <dbReference type="Rhea" id="RHEA:12665"/>
        <dbReference type="ChEBI" id="CHEBI:15378"/>
        <dbReference type="ChEBI" id="CHEBI:57287"/>
        <dbReference type="ChEBI" id="CHEBI:57288"/>
        <dbReference type="ChEBI" id="CHEBI:57921"/>
        <dbReference type="ChEBI" id="CHEBI:77452"/>
        <dbReference type="EC" id="2.3.1.81"/>
    </reaction>
</comment>
<evidence type="ECO:0000313" key="6">
    <source>
        <dbReference type="Proteomes" id="UP001153328"/>
    </source>
</evidence>
<keyword evidence="6" id="KW-1185">Reference proteome</keyword>
<comment type="caution">
    <text evidence="5">The sequence shown here is derived from an EMBL/GenBank/DDBJ whole genome shotgun (WGS) entry which is preliminary data.</text>
</comment>
<dbReference type="Proteomes" id="UP001153328">
    <property type="component" value="Unassembled WGS sequence"/>
</dbReference>
<dbReference type="SUPFAM" id="SSF110710">
    <property type="entry name" value="TTHA0583/YokD-like"/>
    <property type="match status" value="1"/>
</dbReference>
<sequence>MFTADDLTADLRRLGLGADADAGRRVRHVLVHASLRSVGPVCGGSRTVVRALRKALGPHGTLVVPTFTERKSLTSRAHIGMTVGLTDAQAVTYRERMDPFDAAATPSEGMGRLAEEVRQTPGALRSRHPTTSFAAIGPLAGRITSGHALDCLLGESSPLARLYEAGAHILLLGVGFEVCTAFHLAEYRVPAPARRRYYCRVAGEGGPRWAAFSDVDLDDRDFGQLGAWVAGRTKGGRPLVTRGRFGDAPARLLPLAPAVDAAVSWMTARRAAVRVAAEAEESDSA</sequence>
<dbReference type="EMBL" id="CAJVAX010000001">
    <property type="protein sequence ID" value="CAG7603075.1"/>
    <property type="molecule type" value="Genomic_DNA"/>
</dbReference>